<proteinExistence type="predicted"/>
<dbReference type="AlphaFoldDB" id="A0A7Y9W922"/>
<comment type="caution">
    <text evidence="1">The sequence shown here is derived from an EMBL/GenBank/DDBJ whole genome shotgun (WGS) entry which is preliminary data.</text>
</comment>
<evidence type="ECO:0000313" key="2">
    <source>
        <dbReference type="Proteomes" id="UP000572540"/>
    </source>
</evidence>
<accession>A0A7Y9W922</accession>
<dbReference type="Proteomes" id="UP000572540">
    <property type="component" value="Unassembled WGS sequence"/>
</dbReference>
<dbReference type="EMBL" id="JACCAU010000001">
    <property type="protein sequence ID" value="NYH16048.1"/>
    <property type="molecule type" value="Genomic_DNA"/>
</dbReference>
<organism evidence="1 2">
    <name type="scientific">Paraburkholderia bryophila</name>
    <dbReference type="NCBI Taxonomy" id="420952"/>
    <lineage>
        <taxon>Bacteria</taxon>
        <taxon>Pseudomonadati</taxon>
        <taxon>Pseudomonadota</taxon>
        <taxon>Betaproteobacteria</taxon>
        <taxon>Burkholderiales</taxon>
        <taxon>Burkholderiaceae</taxon>
        <taxon>Paraburkholderia</taxon>
    </lineage>
</organism>
<gene>
    <name evidence="1" type="ORF">GGD41_003276</name>
</gene>
<sequence length="315" mass="34327">MVNTFSFACSACGKCCNSPPAMTLPELFRHRDLFIGCLAIGRVPRRRAGERLRAGQHESVLDETDAAAFASLADTLLHGAGDTFSIVTQGYDYPSLARCPALEDDGRCGIHLKGKPVTCEVVPLDPLVPDTLQHLVLAGRNQSALYLGTDCIQEGPRADATLLVAEGRIEDANAQHALARRRHALEQEKAMWGRAVFESLRNDLFESPAALARIPSGGFLTISIIPALLAVAGASARCREWCLDYIDSQLALIDRRVAQALLRRRLDDRPVTQELRGFASAFQRARTLLVAPKQSRNEDLVFASSVEAYLSSACN</sequence>
<reference evidence="1 2" key="1">
    <citation type="submission" date="2020-07" db="EMBL/GenBank/DDBJ databases">
        <title>Exploring microbial biodiversity for novel pathways involved in the catabolism of aromatic compounds derived from lignin.</title>
        <authorList>
            <person name="Elkins J."/>
        </authorList>
    </citation>
    <scope>NUCLEOTIDE SEQUENCE [LARGE SCALE GENOMIC DNA]</scope>
    <source>
        <strain evidence="1 2">H2C3B</strain>
    </source>
</reference>
<name>A0A7Y9W922_9BURK</name>
<dbReference type="RefSeq" id="WP_179759386.1">
    <property type="nucleotide sequence ID" value="NZ_JACCAU010000001.1"/>
</dbReference>
<protein>
    <submittedName>
        <fullName evidence="1">Fe-S-cluster containining protein</fullName>
    </submittedName>
</protein>
<evidence type="ECO:0000313" key="1">
    <source>
        <dbReference type="EMBL" id="NYH16048.1"/>
    </source>
</evidence>